<dbReference type="RefSeq" id="WP_170146831.1">
    <property type="nucleotide sequence ID" value="NZ_RAPK01000007.1"/>
</dbReference>
<dbReference type="InterPro" id="IPR016024">
    <property type="entry name" value="ARM-type_fold"/>
</dbReference>
<gene>
    <name evidence="1" type="ORF">ATL39_0859</name>
</gene>
<proteinExistence type="predicted"/>
<protein>
    <submittedName>
        <fullName evidence="1">3-methyladenine DNA glycosylase AlkC</fullName>
    </submittedName>
</protein>
<dbReference type="SUPFAM" id="SSF48371">
    <property type="entry name" value="ARM repeat"/>
    <property type="match status" value="1"/>
</dbReference>
<name>A0A419V597_9BACL</name>
<organism evidence="1 2">
    <name type="scientific">Sinobaca qinghaiensis</name>
    <dbReference type="NCBI Taxonomy" id="342944"/>
    <lineage>
        <taxon>Bacteria</taxon>
        <taxon>Bacillati</taxon>
        <taxon>Bacillota</taxon>
        <taxon>Bacilli</taxon>
        <taxon>Bacillales</taxon>
        <taxon>Sporolactobacillaceae</taxon>
        <taxon>Sinobaca</taxon>
    </lineage>
</organism>
<dbReference type="EMBL" id="RAPK01000007">
    <property type="protein sequence ID" value="RKD75162.1"/>
    <property type="molecule type" value="Genomic_DNA"/>
</dbReference>
<dbReference type="InterPro" id="IPR014825">
    <property type="entry name" value="DNA_alkylation"/>
</dbReference>
<keyword evidence="2" id="KW-1185">Reference proteome</keyword>
<reference evidence="1 2" key="1">
    <citation type="submission" date="2018-09" db="EMBL/GenBank/DDBJ databases">
        <title>Genomic Encyclopedia of Archaeal and Bacterial Type Strains, Phase II (KMG-II): from individual species to whole genera.</title>
        <authorList>
            <person name="Goeker M."/>
        </authorList>
    </citation>
    <scope>NUCLEOTIDE SEQUENCE [LARGE SCALE GENOMIC DNA]</scope>
    <source>
        <strain evidence="1 2">DSM 17008</strain>
    </source>
</reference>
<dbReference type="Proteomes" id="UP000285120">
    <property type="component" value="Unassembled WGS sequence"/>
</dbReference>
<sequence length="365" mass="41012">MADSIKSIYSPEYIERLGRTLSAFSTAVSVTDFQNAVYGNDWEQLEFKQRAARIAESMQRVLPGDYPAALAVLDEAAPSFGGLEGIVFPEFVARFGLDHQERSLQALETYTRYSSSEFAVRPFLKQDLSGTLKRMTAWTKSPDEHVRRLASEGSRPRLPWGEGVPALKKNPDLTLPILEELAQDPSIYVQKSVANHLNDISKTHPDLFIETVTRWKEKGGRTGWIVKHASRSLLKKGDSRILALFGFYPGSTNVSKLTFAPSRLPIGDSAEFSFVVSAELETKVRVEFAVDYVKSSGRRTRKVFHVTETDMAPMTSRRFTKQLSFRQLTTRIHFPGQHTLAILINGEEKSAVDFELIDTPKEPLP</sequence>
<evidence type="ECO:0000313" key="2">
    <source>
        <dbReference type="Proteomes" id="UP000285120"/>
    </source>
</evidence>
<accession>A0A419V597</accession>
<dbReference type="Pfam" id="PF08713">
    <property type="entry name" value="DNA_alkylation"/>
    <property type="match status" value="1"/>
</dbReference>
<comment type="caution">
    <text evidence="1">The sequence shown here is derived from an EMBL/GenBank/DDBJ whole genome shotgun (WGS) entry which is preliminary data.</text>
</comment>
<evidence type="ECO:0000313" key="1">
    <source>
        <dbReference type="EMBL" id="RKD75162.1"/>
    </source>
</evidence>
<dbReference type="AlphaFoldDB" id="A0A419V597"/>
<dbReference type="Gene3D" id="1.25.40.290">
    <property type="entry name" value="ARM repeat domains"/>
    <property type="match status" value="1"/>
</dbReference>